<dbReference type="RefSeq" id="WP_035890619.1">
    <property type="nucleotide sequence ID" value="NZ_JNCF01000041.1"/>
</dbReference>
<dbReference type="Proteomes" id="UP000054422">
    <property type="component" value="Unassembled WGS sequence"/>
</dbReference>
<keyword evidence="4" id="KW-0624">Polysaccharide degradation</keyword>
<keyword evidence="5" id="KW-1185">Reference proteome</keyword>
<dbReference type="OrthoDB" id="5637at2"/>
<keyword evidence="4" id="KW-0326">Glycosidase</keyword>
<keyword evidence="4" id="KW-0378">Hydrolase</keyword>
<evidence type="ECO:0000313" key="5">
    <source>
        <dbReference type="Proteomes" id="UP000054422"/>
    </source>
</evidence>
<keyword evidence="4" id="KW-0858">Xylan degradation</keyword>
<feature type="domain" description="Deacetylase PdaC" evidence="3">
    <location>
        <begin position="33"/>
        <end position="120"/>
    </location>
</feature>
<evidence type="ECO:0000259" key="2">
    <source>
        <dbReference type="Pfam" id="PF11738"/>
    </source>
</evidence>
<proteinExistence type="predicted"/>
<dbReference type="Gene3D" id="3.30.565.40">
    <property type="entry name" value="Fervidobacterium nodosum Rt17-B1 like"/>
    <property type="match status" value="1"/>
</dbReference>
<reference evidence="4 5" key="1">
    <citation type="submission" date="2014-05" db="EMBL/GenBank/DDBJ databases">
        <authorList>
            <person name="Rizzardi K."/>
            <person name="Winiecka-Krusnell J."/>
            <person name="Ramliden M."/>
            <person name="Alm E."/>
            <person name="Andersson S."/>
            <person name="Byfors S."/>
        </authorList>
    </citation>
    <scope>NUCLEOTIDE SEQUENCE [LARGE SCALE GENOMIC DNA]</scope>
    <source>
        <strain evidence="4 5">LEGN</strain>
    </source>
</reference>
<dbReference type="Gene3D" id="3.90.640.20">
    <property type="entry name" value="Heat-shock cognate protein, ATPase"/>
    <property type="match status" value="1"/>
</dbReference>
<name>A0A0A2T5S0_9GAMM</name>
<protein>
    <submittedName>
        <fullName evidence="4">1,4-beta-xylanase</fullName>
    </submittedName>
</protein>
<feature type="chain" id="PRO_5001993368" evidence="1">
    <location>
        <begin position="27"/>
        <end position="231"/>
    </location>
</feature>
<dbReference type="AlphaFoldDB" id="A0A0A2T5S0"/>
<organism evidence="4 5">
    <name type="scientific">Legionella norrlandica</name>
    <dbReference type="NCBI Taxonomy" id="1498499"/>
    <lineage>
        <taxon>Bacteria</taxon>
        <taxon>Pseudomonadati</taxon>
        <taxon>Pseudomonadota</taxon>
        <taxon>Gammaproteobacteria</taxon>
        <taxon>Legionellales</taxon>
        <taxon>Legionellaceae</taxon>
        <taxon>Legionella</taxon>
    </lineage>
</organism>
<sequence>MLIRMNLMNKIGLILGFLCYSLTAPAVTTAVIKKETADYLLDIKYPQGLSPNPVNQTIKDFISNKQKNFMNELSQDADIPPDAPGKTGLNITYTIPYQTKNVVSVQFNMSIYHRGAAHPSNTVEVLNFIKGQSVQLSDLFISGADYLKPIANLAKKKISAKKISDESWINEGTKPTAENYSIWHFNKKGITVVFNAYQVAAYVYGEQTVSIPLSVISSMIKPEISKAVWGH</sequence>
<keyword evidence="4" id="KW-0119">Carbohydrate metabolism</keyword>
<dbReference type="STRING" id="1498499.EP47_09735"/>
<dbReference type="Pfam" id="PF13739">
    <property type="entry name" value="PdaC"/>
    <property type="match status" value="1"/>
</dbReference>
<dbReference type="GO" id="GO:0016798">
    <property type="term" value="F:hydrolase activity, acting on glycosyl bonds"/>
    <property type="evidence" value="ECO:0007669"/>
    <property type="project" value="UniProtKB-KW"/>
</dbReference>
<dbReference type="InterPro" id="IPR025303">
    <property type="entry name" value="PdaC"/>
</dbReference>
<dbReference type="InterPro" id="IPR021729">
    <property type="entry name" value="DUF3298"/>
</dbReference>
<evidence type="ECO:0000259" key="3">
    <source>
        <dbReference type="Pfam" id="PF13739"/>
    </source>
</evidence>
<dbReference type="GO" id="GO:0045493">
    <property type="term" value="P:xylan catabolic process"/>
    <property type="evidence" value="ECO:0007669"/>
    <property type="project" value="UniProtKB-KW"/>
</dbReference>
<keyword evidence="1" id="KW-0732">Signal</keyword>
<evidence type="ECO:0000256" key="1">
    <source>
        <dbReference type="SAM" id="SignalP"/>
    </source>
</evidence>
<dbReference type="InterPro" id="IPR037126">
    <property type="entry name" value="PdaC/RsiV-like_sf"/>
</dbReference>
<dbReference type="Pfam" id="PF11738">
    <property type="entry name" value="DUF3298"/>
    <property type="match status" value="1"/>
</dbReference>
<feature type="domain" description="DUF3298" evidence="2">
    <location>
        <begin position="137"/>
        <end position="214"/>
    </location>
</feature>
<comment type="caution">
    <text evidence="4">The sequence shown here is derived from an EMBL/GenBank/DDBJ whole genome shotgun (WGS) entry which is preliminary data.</text>
</comment>
<gene>
    <name evidence="4" type="ORF">EP47_09735</name>
</gene>
<feature type="signal peptide" evidence="1">
    <location>
        <begin position="1"/>
        <end position="26"/>
    </location>
</feature>
<evidence type="ECO:0000313" key="4">
    <source>
        <dbReference type="EMBL" id="KGP62778.1"/>
    </source>
</evidence>
<accession>A0A0A2T5S0</accession>
<dbReference type="EMBL" id="JNCF01000041">
    <property type="protein sequence ID" value="KGP62778.1"/>
    <property type="molecule type" value="Genomic_DNA"/>
</dbReference>